<feature type="compositionally biased region" description="Low complexity" evidence="1">
    <location>
        <begin position="134"/>
        <end position="149"/>
    </location>
</feature>
<organism evidence="2">
    <name type="scientific">Pelagomonas calceolata</name>
    <dbReference type="NCBI Taxonomy" id="35677"/>
    <lineage>
        <taxon>Eukaryota</taxon>
        <taxon>Sar</taxon>
        <taxon>Stramenopiles</taxon>
        <taxon>Ochrophyta</taxon>
        <taxon>Pelagophyceae</taxon>
        <taxon>Pelagomonadales</taxon>
        <taxon>Pelagomonadaceae</taxon>
        <taxon>Pelagomonas</taxon>
    </lineage>
</organism>
<dbReference type="Gene3D" id="1.10.150.280">
    <property type="entry name" value="AF1531-like domain"/>
    <property type="match status" value="1"/>
</dbReference>
<protein>
    <recommendedName>
        <fullName evidence="3">Tudor domain-containing protein</fullName>
    </recommendedName>
</protein>
<evidence type="ECO:0000256" key="1">
    <source>
        <dbReference type="SAM" id="MobiDB-lite"/>
    </source>
</evidence>
<reference evidence="2" key="1">
    <citation type="submission" date="2021-01" db="EMBL/GenBank/DDBJ databases">
        <authorList>
            <person name="Corre E."/>
            <person name="Pelletier E."/>
            <person name="Niang G."/>
            <person name="Scheremetjew M."/>
            <person name="Finn R."/>
            <person name="Kale V."/>
            <person name="Holt S."/>
            <person name="Cochrane G."/>
            <person name="Meng A."/>
            <person name="Brown T."/>
            <person name="Cohen L."/>
        </authorList>
    </citation>
    <scope>NUCLEOTIDE SEQUENCE</scope>
    <source>
        <strain evidence="2">CCMP1756</strain>
    </source>
</reference>
<dbReference type="Gene3D" id="2.30.30.140">
    <property type="match status" value="1"/>
</dbReference>
<name>A0A7S3ZL90_9STRA</name>
<sequence>MTVGFPQPLGRSFHVRSPQRASPLRSGAQRVRSPLRPVNNAADATSPPPKPRTPPRPSTPPPALFKSSPPKVSTPKVSTPLAVRMPACAPIPPRTPSTPIDALRGIDVDDDACAADLLCEAVASHRKSVALSARRAAAPASPDEAWPAAEEPPSPPPPPLPESDEEEPAAPVSVAVEALSAVAAESRGRLATALLALLNSASETELRDVLAGIGAVRARLIVETRSERLFESLDDAFGRIGLSAKQASNLTLANLRQILASRPTTSPRKRDGARARRSYRKSGRVLARKEGDDPKREYPATIVKVHDCGTVYDIKYDDGTTWKNAPAEVVRLR</sequence>
<feature type="region of interest" description="Disordered" evidence="1">
    <location>
        <begin position="262"/>
        <end position="293"/>
    </location>
</feature>
<dbReference type="EMBL" id="HBIW01002325">
    <property type="protein sequence ID" value="CAE0686522.1"/>
    <property type="molecule type" value="Transcribed_RNA"/>
</dbReference>
<feature type="region of interest" description="Disordered" evidence="1">
    <location>
        <begin position="84"/>
        <end position="103"/>
    </location>
</feature>
<feature type="compositionally biased region" description="Pro residues" evidence="1">
    <location>
        <begin position="46"/>
        <end position="63"/>
    </location>
</feature>
<feature type="compositionally biased region" description="Low complexity" evidence="1">
    <location>
        <begin position="66"/>
        <end position="79"/>
    </location>
</feature>
<gene>
    <name evidence="2" type="ORF">PCAL00307_LOCUS1956</name>
</gene>
<accession>A0A7S3ZL90</accession>
<proteinExistence type="predicted"/>
<feature type="region of interest" description="Disordered" evidence="1">
    <location>
        <begin position="134"/>
        <end position="171"/>
    </location>
</feature>
<feature type="compositionally biased region" description="Pro residues" evidence="1">
    <location>
        <begin position="150"/>
        <end position="161"/>
    </location>
</feature>
<dbReference type="AlphaFoldDB" id="A0A7S3ZL90"/>
<evidence type="ECO:0008006" key="3">
    <source>
        <dbReference type="Google" id="ProtNLM"/>
    </source>
</evidence>
<feature type="region of interest" description="Disordered" evidence="1">
    <location>
        <begin position="1"/>
        <end position="79"/>
    </location>
</feature>
<evidence type="ECO:0000313" key="2">
    <source>
        <dbReference type="EMBL" id="CAE0686522.1"/>
    </source>
</evidence>